<evidence type="ECO:0000313" key="4">
    <source>
        <dbReference type="Proteomes" id="UP000271098"/>
    </source>
</evidence>
<name>A0A183D5K5_9BILA</name>
<dbReference type="OrthoDB" id="8626508at2759"/>
<organism evidence="5">
    <name type="scientific">Gongylonema pulchrum</name>
    <dbReference type="NCBI Taxonomy" id="637853"/>
    <lineage>
        <taxon>Eukaryota</taxon>
        <taxon>Metazoa</taxon>
        <taxon>Ecdysozoa</taxon>
        <taxon>Nematoda</taxon>
        <taxon>Chromadorea</taxon>
        <taxon>Rhabditida</taxon>
        <taxon>Spirurina</taxon>
        <taxon>Spiruromorpha</taxon>
        <taxon>Spiruroidea</taxon>
        <taxon>Gongylonematidae</taxon>
        <taxon>Gongylonema</taxon>
    </lineage>
</organism>
<sequence>MPPEEVELKKVRRLEYCEAFCLLLTLLAFADVYSRIGELELSCWKEGSENGRRVRRAAAPPPPFRTMLNASKSDVLMSSLSKIKANEMLAKCLEIHQYCTDQAGTERGPPGPIGPPGPPGNPGVPGPPGRDGLMGMPGPPGPEGDIFFV</sequence>
<dbReference type="Proteomes" id="UP000271098">
    <property type="component" value="Unassembled WGS sequence"/>
</dbReference>
<feature type="region of interest" description="Disordered" evidence="2">
    <location>
        <begin position="103"/>
        <end position="149"/>
    </location>
</feature>
<dbReference type="WBParaSite" id="GPUH_0000400301-mRNA-1">
    <property type="protein sequence ID" value="GPUH_0000400301-mRNA-1"/>
    <property type="gene ID" value="GPUH_0000400301"/>
</dbReference>
<reference evidence="3 4" key="2">
    <citation type="submission" date="2018-11" db="EMBL/GenBank/DDBJ databases">
        <authorList>
            <consortium name="Pathogen Informatics"/>
        </authorList>
    </citation>
    <scope>NUCLEOTIDE SEQUENCE [LARGE SCALE GENOMIC DNA]</scope>
</reference>
<dbReference type="AlphaFoldDB" id="A0A183D5K5"/>
<feature type="compositionally biased region" description="Pro residues" evidence="2">
    <location>
        <begin position="109"/>
        <end position="128"/>
    </location>
</feature>
<evidence type="ECO:0000256" key="2">
    <source>
        <dbReference type="SAM" id="MobiDB-lite"/>
    </source>
</evidence>
<gene>
    <name evidence="3" type="ORF">GPUH_LOCUS3996</name>
</gene>
<keyword evidence="1" id="KW-0677">Repeat</keyword>
<dbReference type="PANTHER" id="PTHR24637">
    <property type="entry name" value="COLLAGEN"/>
    <property type="match status" value="1"/>
</dbReference>
<proteinExistence type="predicted"/>
<evidence type="ECO:0000256" key="1">
    <source>
        <dbReference type="ARBA" id="ARBA00022737"/>
    </source>
</evidence>
<accession>A0A183D5K5</accession>
<dbReference type="EMBL" id="UYRT01007204">
    <property type="protein sequence ID" value="VDK41816.1"/>
    <property type="molecule type" value="Genomic_DNA"/>
</dbReference>
<evidence type="ECO:0000313" key="5">
    <source>
        <dbReference type="WBParaSite" id="GPUH_0000400301-mRNA-1"/>
    </source>
</evidence>
<dbReference type="PANTHER" id="PTHR24637:SF421">
    <property type="entry name" value="CUTICLE COLLAGEN DPY-2"/>
    <property type="match status" value="1"/>
</dbReference>
<reference evidence="5" key="1">
    <citation type="submission" date="2016-06" db="UniProtKB">
        <authorList>
            <consortium name="WormBaseParasite"/>
        </authorList>
    </citation>
    <scope>IDENTIFICATION</scope>
</reference>
<evidence type="ECO:0000313" key="3">
    <source>
        <dbReference type="EMBL" id="VDK41816.1"/>
    </source>
</evidence>
<dbReference type="Pfam" id="PF01391">
    <property type="entry name" value="Collagen"/>
    <property type="match status" value="1"/>
</dbReference>
<protein>
    <submittedName>
        <fullName evidence="5">Col_cuticle_N domain-containing protein</fullName>
    </submittedName>
</protein>
<keyword evidence="4" id="KW-1185">Reference proteome</keyword>
<dbReference type="InterPro" id="IPR008160">
    <property type="entry name" value="Collagen"/>
</dbReference>